<keyword evidence="2" id="KW-1133">Transmembrane helix</keyword>
<keyword evidence="1 4" id="KW-0808">Transferase</keyword>
<accession>A0A379XNH0</accession>
<gene>
    <name evidence="4" type="ORF">NCTC12420_01812</name>
</gene>
<evidence type="ECO:0000259" key="3">
    <source>
        <dbReference type="Pfam" id="PF00534"/>
    </source>
</evidence>
<evidence type="ECO:0000256" key="2">
    <source>
        <dbReference type="SAM" id="Phobius"/>
    </source>
</evidence>
<dbReference type="PANTHER" id="PTHR46401:SF2">
    <property type="entry name" value="GLYCOSYLTRANSFERASE WBBK-RELATED"/>
    <property type="match status" value="1"/>
</dbReference>
<dbReference type="PANTHER" id="PTHR46401">
    <property type="entry name" value="GLYCOSYLTRANSFERASE WBBK-RELATED"/>
    <property type="match status" value="1"/>
</dbReference>
<organism evidence="4 5">
    <name type="scientific">Salmonella enterica subsp. indica</name>
    <dbReference type="NCBI Taxonomy" id="59207"/>
    <lineage>
        <taxon>Bacteria</taxon>
        <taxon>Pseudomonadati</taxon>
        <taxon>Pseudomonadota</taxon>
        <taxon>Gammaproteobacteria</taxon>
        <taxon>Enterobacterales</taxon>
        <taxon>Enterobacteriaceae</taxon>
        <taxon>Salmonella</taxon>
    </lineage>
</organism>
<name>A0A379XNH0_SALER</name>
<dbReference type="InterPro" id="IPR001296">
    <property type="entry name" value="Glyco_trans_1"/>
</dbReference>
<feature type="transmembrane region" description="Helical" evidence="2">
    <location>
        <begin position="50"/>
        <end position="71"/>
    </location>
</feature>
<dbReference type="Gene3D" id="3.40.50.2000">
    <property type="entry name" value="Glycogen Phosphorylase B"/>
    <property type="match status" value="2"/>
</dbReference>
<proteinExistence type="predicted"/>
<dbReference type="Pfam" id="PF00534">
    <property type="entry name" value="Glycos_transf_1"/>
    <property type="match status" value="1"/>
</dbReference>
<dbReference type="Proteomes" id="UP000254220">
    <property type="component" value="Unassembled WGS sequence"/>
</dbReference>
<dbReference type="SUPFAM" id="SSF53756">
    <property type="entry name" value="UDP-Glycosyltransferase/glycogen phosphorylase"/>
    <property type="match status" value="1"/>
</dbReference>
<keyword evidence="2" id="KW-0812">Transmembrane</keyword>
<dbReference type="GO" id="GO:0009103">
    <property type="term" value="P:lipopolysaccharide biosynthetic process"/>
    <property type="evidence" value="ECO:0007669"/>
    <property type="project" value="TreeGrafter"/>
</dbReference>
<keyword evidence="2" id="KW-0472">Membrane</keyword>
<reference evidence="4 5" key="1">
    <citation type="submission" date="2018-06" db="EMBL/GenBank/DDBJ databases">
        <authorList>
            <consortium name="Pathogen Informatics"/>
            <person name="Doyle S."/>
        </authorList>
    </citation>
    <scope>NUCLEOTIDE SEQUENCE [LARGE SCALE GENOMIC DNA]</scope>
    <source>
        <strain evidence="4 5">NCTC12420</strain>
    </source>
</reference>
<evidence type="ECO:0000313" key="4">
    <source>
        <dbReference type="EMBL" id="SUI02077.1"/>
    </source>
</evidence>
<sequence>MKVIINNFFDGILKRGIPIYTSELVKKLREHDVNVIEITCPKVLYTAPVWFLNIIFIITEQLFIPILGIIYRTKYNIYPYNSSSIVDLLTGKAIVVIHDFISLKKNKRNLAAIYVKVCIYLSSFMIKKVIFISESTQRVAKKLALFKNAETVLLPNSFFSFEKIANATKKGDLGYLLLVSGLGANKDLHTAVDYYFSIPYEKRIPLKILGCGNGVDKVINIINGRDLNNQIEVIGFVSLNEVVNLYSNAKIVWAHSLAEGYGRTLAEAKLTRKNVLCTRISAFREQDDVNIYYYSYYSEFFKNYSYLIENPPHVVEKTLREHLLFETELRKIYE</sequence>
<evidence type="ECO:0000313" key="5">
    <source>
        <dbReference type="Proteomes" id="UP000254220"/>
    </source>
</evidence>
<dbReference type="AlphaFoldDB" id="A0A379XNH0"/>
<dbReference type="GO" id="GO:0016757">
    <property type="term" value="F:glycosyltransferase activity"/>
    <property type="evidence" value="ECO:0007669"/>
    <property type="project" value="InterPro"/>
</dbReference>
<dbReference type="RefSeq" id="WP_079775721.1">
    <property type="nucleotide sequence ID" value="NZ_DADWZK010000006.1"/>
</dbReference>
<dbReference type="EMBL" id="UGYB01000001">
    <property type="protein sequence ID" value="SUI02077.1"/>
    <property type="molecule type" value="Genomic_DNA"/>
</dbReference>
<protein>
    <submittedName>
        <fullName evidence="4">Glycosyltransferase family 1</fullName>
    </submittedName>
</protein>
<feature type="domain" description="Glycosyl transferase family 1" evidence="3">
    <location>
        <begin position="165"/>
        <end position="285"/>
    </location>
</feature>
<feature type="transmembrane region" description="Helical" evidence="2">
    <location>
        <begin position="113"/>
        <end position="132"/>
    </location>
</feature>
<evidence type="ECO:0000256" key="1">
    <source>
        <dbReference type="ARBA" id="ARBA00022679"/>
    </source>
</evidence>